<evidence type="ECO:0000313" key="2">
    <source>
        <dbReference type="EMBL" id="EGX94305.1"/>
    </source>
</evidence>
<dbReference type="KEGG" id="cmt:CCM_02576"/>
<dbReference type="EMBL" id="JH126400">
    <property type="protein sequence ID" value="EGX94305.1"/>
    <property type="molecule type" value="Genomic_DNA"/>
</dbReference>
<gene>
    <name evidence="2" type="ORF">CCM_02576</name>
</gene>
<reference evidence="2 3" key="1">
    <citation type="journal article" date="2011" name="Genome Biol.">
        <title>Genome sequence of the insect pathogenic fungus Cordyceps militaris, a valued traditional Chinese medicine.</title>
        <authorList>
            <person name="Zheng P."/>
            <person name="Xia Y."/>
            <person name="Xiao G."/>
            <person name="Xiong C."/>
            <person name="Hu X."/>
            <person name="Zhang S."/>
            <person name="Zheng H."/>
            <person name="Huang Y."/>
            <person name="Zhou Y."/>
            <person name="Wang S."/>
            <person name="Zhao G.P."/>
            <person name="Liu X."/>
            <person name="St Leger R.J."/>
            <person name="Wang C."/>
        </authorList>
    </citation>
    <scope>NUCLEOTIDE SEQUENCE [LARGE SCALE GENOMIC DNA]</scope>
    <source>
        <strain evidence="2 3">CM01</strain>
    </source>
</reference>
<dbReference type="AlphaFoldDB" id="G3JAI9"/>
<name>G3JAI9_CORMM</name>
<dbReference type="VEuPathDB" id="FungiDB:CCM_02576"/>
<evidence type="ECO:0000256" key="1">
    <source>
        <dbReference type="SAM" id="MobiDB-lite"/>
    </source>
</evidence>
<keyword evidence="3" id="KW-1185">Reference proteome</keyword>
<evidence type="ECO:0000313" key="3">
    <source>
        <dbReference type="Proteomes" id="UP000001610"/>
    </source>
</evidence>
<dbReference type="GeneID" id="18164603"/>
<dbReference type="RefSeq" id="XP_006667791.1">
    <property type="nucleotide sequence ID" value="XM_006667728.1"/>
</dbReference>
<dbReference type="HOGENOM" id="CLU_1981513_0_0_1"/>
<proteinExistence type="predicted"/>
<dbReference type="InParanoid" id="G3JAI9"/>
<protein>
    <submittedName>
        <fullName evidence="2">Uncharacterized protein</fullName>
    </submittedName>
</protein>
<dbReference type="Proteomes" id="UP000001610">
    <property type="component" value="Unassembled WGS sequence"/>
</dbReference>
<organism evidence="2 3">
    <name type="scientific">Cordyceps militaris (strain CM01)</name>
    <name type="common">Caterpillar fungus</name>
    <dbReference type="NCBI Taxonomy" id="983644"/>
    <lineage>
        <taxon>Eukaryota</taxon>
        <taxon>Fungi</taxon>
        <taxon>Dikarya</taxon>
        <taxon>Ascomycota</taxon>
        <taxon>Pezizomycotina</taxon>
        <taxon>Sordariomycetes</taxon>
        <taxon>Hypocreomycetidae</taxon>
        <taxon>Hypocreales</taxon>
        <taxon>Cordycipitaceae</taxon>
        <taxon>Cordyceps</taxon>
    </lineage>
</organism>
<feature type="region of interest" description="Disordered" evidence="1">
    <location>
        <begin position="1"/>
        <end position="48"/>
    </location>
</feature>
<sequence>MSRDKLSGGVARPQARFRPKFHPWRASQTSLDLQAAEKGSLPEGNTQVDKAYGKRANNVTWPPWHANRTIGAAMAFLQRQLGPSVQSTLQRVETLQDAVSIPCLQPVAVTAKPMAPPASQSVGRPS</sequence>
<accession>G3JAI9</accession>